<evidence type="ECO:0000256" key="3">
    <source>
        <dbReference type="ARBA" id="ARBA00022574"/>
    </source>
</evidence>
<dbReference type="GO" id="GO:0090090">
    <property type="term" value="P:negative regulation of canonical Wnt signaling pathway"/>
    <property type="evidence" value="ECO:0007669"/>
    <property type="project" value="TreeGrafter"/>
</dbReference>
<evidence type="ECO:0000313" key="9">
    <source>
        <dbReference type="EMBL" id="APZ80423.1"/>
    </source>
</evidence>
<reference evidence="10 11" key="3">
    <citation type="journal article" date="2023" name="BMC Biol.">
        <title>The compact genome of the sponge Oopsacas minuta (Hexactinellida) is lacking key metazoan core genes.</title>
        <authorList>
            <person name="Santini S."/>
            <person name="Schenkelaars Q."/>
            <person name="Jourda C."/>
            <person name="Duchesne M."/>
            <person name="Belahbib H."/>
            <person name="Rocher C."/>
            <person name="Selva M."/>
            <person name="Riesgo A."/>
            <person name="Vervoort M."/>
            <person name="Leys S.P."/>
            <person name="Kodjabachian L."/>
            <person name="Le Bivic A."/>
            <person name="Borchiellini C."/>
            <person name="Claverie J.M."/>
            <person name="Renard E."/>
        </authorList>
    </citation>
    <scope>NUCLEOTIDE SEQUENCE [LARGE SCALE GENOMIC DNA]</scope>
    <source>
        <strain evidence="10">SPO-2</strain>
    </source>
</reference>
<reference evidence="10" key="2">
    <citation type="submission" date="2022-02" db="EMBL/GenBank/DDBJ databases">
        <authorList>
            <person name="Santini S."/>
            <person name="Jourda C."/>
            <person name="Belahbib H."/>
            <person name="Rocher C."/>
            <person name="Selva M."/>
            <person name="Borchiellini C."/>
            <person name="Renard E."/>
        </authorList>
    </citation>
    <scope>NUCLEOTIDE SEQUENCE</scope>
    <source>
        <strain evidence="10">SPO-2</strain>
    </source>
</reference>
<keyword evidence="11" id="KW-1185">Reference proteome</keyword>
<evidence type="ECO:0000256" key="5">
    <source>
        <dbReference type="ARBA" id="ARBA00023242"/>
    </source>
</evidence>
<dbReference type="InterPro" id="IPR005617">
    <property type="entry name" value="Groucho/TLE_N"/>
</dbReference>
<dbReference type="InterPro" id="IPR036322">
    <property type="entry name" value="WD40_repeat_dom_sf"/>
</dbReference>
<feature type="repeat" description="WD" evidence="6">
    <location>
        <begin position="562"/>
        <end position="603"/>
    </location>
</feature>
<dbReference type="GO" id="GO:0005634">
    <property type="term" value="C:nucleus"/>
    <property type="evidence" value="ECO:0007669"/>
    <property type="project" value="UniProtKB-SubCell"/>
</dbReference>
<evidence type="ECO:0000256" key="1">
    <source>
        <dbReference type="ARBA" id="ARBA00004123"/>
    </source>
</evidence>
<evidence type="ECO:0000259" key="8">
    <source>
        <dbReference type="Pfam" id="PF03920"/>
    </source>
</evidence>
<dbReference type="Proteomes" id="UP001165289">
    <property type="component" value="Unassembled WGS sequence"/>
</dbReference>
<comment type="similarity">
    <text evidence="2">Belongs to the WD repeat Groucho/TLE family.</text>
</comment>
<dbReference type="EMBL" id="JAKMXF010000011">
    <property type="protein sequence ID" value="KAI6661672.1"/>
    <property type="molecule type" value="Genomic_DNA"/>
</dbReference>
<feature type="compositionally biased region" description="Basic and acidic residues" evidence="7">
    <location>
        <begin position="263"/>
        <end position="274"/>
    </location>
</feature>
<evidence type="ECO:0000256" key="2">
    <source>
        <dbReference type="ARBA" id="ARBA00005969"/>
    </source>
</evidence>
<comment type="subcellular location">
    <subcellularLocation>
        <location evidence="1">Nucleus</location>
    </subcellularLocation>
</comment>
<feature type="domain" description="Groucho/TLE N-terminal Q-rich" evidence="8">
    <location>
        <begin position="55"/>
        <end position="168"/>
    </location>
</feature>
<dbReference type="PROSITE" id="PS00678">
    <property type="entry name" value="WD_REPEATS_1"/>
    <property type="match status" value="1"/>
</dbReference>
<evidence type="ECO:0000256" key="4">
    <source>
        <dbReference type="ARBA" id="ARBA00022737"/>
    </source>
</evidence>
<dbReference type="InterPro" id="IPR009146">
    <property type="entry name" value="Groucho_enhance"/>
</dbReference>
<feature type="repeat" description="WD" evidence="6">
    <location>
        <begin position="529"/>
        <end position="561"/>
    </location>
</feature>
<dbReference type="Pfam" id="PF00400">
    <property type="entry name" value="WD40"/>
    <property type="match status" value="3"/>
</dbReference>
<feature type="compositionally biased region" description="Polar residues" evidence="7">
    <location>
        <begin position="231"/>
        <end position="258"/>
    </location>
</feature>
<dbReference type="GO" id="GO:0005667">
    <property type="term" value="C:transcription regulator complex"/>
    <property type="evidence" value="ECO:0007669"/>
    <property type="project" value="TreeGrafter"/>
</dbReference>
<dbReference type="GO" id="GO:0003714">
    <property type="term" value="F:transcription corepressor activity"/>
    <property type="evidence" value="ECO:0007669"/>
    <property type="project" value="TreeGrafter"/>
</dbReference>
<gene>
    <name evidence="10" type="ORF">LOD99_13544</name>
</gene>
<proteinExistence type="evidence at transcript level"/>
<dbReference type="PANTHER" id="PTHR10814">
    <property type="entry name" value="TRANSDUCIN-LIKE ENHANCER PROTEIN"/>
    <property type="match status" value="1"/>
</dbReference>
<protein>
    <submittedName>
        <fullName evidence="9">Groucho</fullName>
    </submittedName>
</protein>
<dbReference type="SMART" id="SM00320">
    <property type="entry name" value="WD40"/>
    <property type="match status" value="7"/>
</dbReference>
<dbReference type="PANTHER" id="PTHR10814:SF21">
    <property type="entry name" value="PROTEIN GROUCHO"/>
    <property type="match status" value="1"/>
</dbReference>
<evidence type="ECO:0000313" key="11">
    <source>
        <dbReference type="Proteomes" id="UP001165289"/>
    </source>
</evidence>
<accession>A0A2H4G8J6</accession>
<feature type="repeat" description="WD" evidence="6">
    <location>
        <begin position="644"/>
        <end position="685"/>
    </location>
</feature>
<dbReference type="InterPro" id="IPR019775">
    <property type="entry name" value="WD40_repeat_CS"/>
</dbReference>
<reference evidence="9" key="1">
    <citation type="submission" date="2015-12" db="EMBL/GenBank/DDBJ databases">
        <title>A Wntless Metazoan.</title>
        <authorList>
            <person name="Schenkelaars Q."/>
            <person name="Pratlong M."/>
            <person name="Kodjabachian L."/>
            <person name="Le Bivic A."/>
            <person name="Fierro-Constain L."/>
            <person name="Renard E."/>
            <person name="Borchiellini C."/>
        </authorList>
    </citation>
    <scope>NUCLEOTIDE SEQUENCE</scope>
</reference>
<name>A0A2H4G8J6_9METZ</name>
<dbReference type="PROSITE" id="PS50294">
    <property type="entry name" value="WD_REPEATS_REGION"/>
    <property type="match status" value="1"/>
</dbReference>
<sequence>MKPINGSHPAGLNIISPMNFIPHASQFSHPHNPILQTPPTSSSSIQHQANSQTAKPSISEPLDKIREQFALLEAHNLQLRLDSERLQAEKSELQKQQVMYYEMCYGLNMDVQKTSEINKRLTNLVTQYLPHLPQEMQAHVMANLDKAKQVSVSELSALLGQQMAQAQTTPLLPPNLQSIRFPPQTIINSPGINLSSTAQGCIMPLLPPPNLQAIQTPVHPSLIKQELMEPKSTSPPSGTQTRHKSPNNSRNSSQNLTNRAKRAREEISPHSSDEERSDTELVVDDDEPSPDKIHLSNRSFQPLSNTTKLQPSKANTLTLSASSNPSRVYPSPVDSPTSKQNKVDLNLKLSLNVTSDSPHNGSMTSYTRPDQVDRIGRTSAFTQSSQRWNPHSILLSNPKQSSSTLISDGTAIPYSYSPLQNGSYPKDLKVVREFSHEEVVCAVWLEQSRSKIFAGDKGSVKVWDINQSNTPAHTLDCEEDTYLRFCKLIPDRNHLIVGGELSNLCVFDIQSGSSLPLVKHNSGGPVYYALALSQDGKYFFTCGSDGKISIWNSQTFKPIKQVDGHGEGASSIDISADGNTLFTGGLDHTVKSWDIRELDKVKEYSFSGQIFALGACPSRDWLAVGNENASVEVQNLRKDEHFRLNIHTQSILTLKYATDAQWCLTGGKDSVLNLWHSPSGQQLVSRRENSSVLSSDISQDDKYIVTGSGDKKTTLYEIVY</sequence>
<dbReference type="PROSITE" id="PS50082">
    <property type="entry name" value="WD_REPEATS_2"/>
    <property type="match status" value="3"/>
</dbReference>
<evidence type="ECO:0000256" key="6">
    <source>
        <dbReference type="PROSITE-ProRule" id="PRU00221"/>
    </source>
</evidence>
<dbReference type="PRINTS" id="PR01850">
    <property type="entry name" value="GROUCHOFAMLY"/>
</dbReference>
<feature type="region of interest" description="Disordered" evidence="7">
    <location>
        <begin position="26"/>
        <end position="60"/>
    </location>
</feature>
<evidence type="ECO:0000313" key="10">
    <source>
        <dbReference type="EMBL" id="KAI6661672.1"/>
    </source>
</evidence>
<dbReference type="EMBL" id="KU316200">
    <property type="protein sequence ID" value="APZ80423.1"/>
    <property type="molecule type" value="mRNA"/>
</dbReference>
<dbReference type="Gene3D" id="2.130.10.10">
    <property type="entry name" value="YVTN repeat-like/Quinoprotein amine dehydrogenase"/>
    <property type="match status" value="1"/>
</dbReference>
<feature type="region of interest" description="Disordered" evidence="7">
    <location>
        <begin position="228"/>
        <end position="341"/>
    </location>
</feature>
<organism evidence="9">
    <name type="scientific">Oopsacas minuta</name>
    <dbReference type="NCBI Taxonomy" id="111878"/>
    <lineage>
        <taxon>Eukaryota</taxon>
        <taxon>Metazoa</taxon>
        <taxon>Porifera</taxon>
        <taxon>Hexactinellida</taxon>
        <taxon>Hexasterophora</taxon>
        <taxon>Lyssacinosida</taxon>
        <taxon>Leucopsacidae</taxon>
        <taxon>Oopsacas</taxon>
    </lineage>
</organism>
<dbReference type="OrthoDB" id="2624652at2759"/>
<dbReference type="SUPFAM" id="SSF50978">
    <property type="entry name" value="WD40 repeat-like"/>
    <property type="match status" value="1"/>
</dbReference>
<evidence type="ECO:0000256" key="7">
    <source>
        <dbReference type="SAM" id="MobiDB-lite"/>
    </source>
</evidence>
<feature type="compositionally biased region" description="Acidic residues" evidence="7">
    <location>
        <begin position="275"/>
        <end position="288"/>
    </location>
</feature>
<feature type="compositionally biased region" description="Polar residues" evidence="7">
    <location>
        <begin position="296"/>
        <end position="326"/>
    </location>
</feature>
<keyword evidence="3 6" id="KW-0853">WD repeat</keyword>
<dbReference type="InterPro" id="IPR015943">
    <property type="entry name" value="WD40/YVTN_repeat-like_dom_sf"/>
</dbReference>
<dbReference type="Pfam" id="PF03920">
    <property type="entry name" value="TLE_N"/>
    <property type="match status" value="1"/>
</dbReference>
<dbReference type="AlphaFoldDB" id="A0A2H4G8J6"/>
<feature type="compositionally biased region" description="Polar residues" evidence="7">
    <location>
        <begin position="26"/>
        <end position="56"/>
    </location>
</feature>
<keyword evidence="4" id="KW-0677">Repeat</keyword>
<keyword evidence="5" id="KW-0539">Nucleus</keyword>
<dbReference type="InterPro" id="IPR001680">
    <property type="entry name" value="WD40_rpt"/>
</dbReference>